<feature type="chain" id="PRO_5042829275" description="DUF7136 domain-containing protein" evidence="1">
    <location>
        <begin position="25"/>
        <end position="224"/>
    </location>
</feature>
<evidence type="ECO:0000313" key="4">
    <source>
        <dbReference type="Proteomes" id="UP001302745"/>
    </source>
</evidence>
<dbReference type="Proteomes" id="UP001302745">
    <property type="component" value="Unassembled WGS sequence"/>
</dbReference>
<evidence type="ECO:0000313" key="3">
    <source>
        <dbReference type="EMBL" id="KAK4153146.1"/>
    </source>
</evidence>
<dbReference type="Pfam" id="PF23584">
    <property type="entry name" value="DUF7136"/>
    <property type="match status" value="1"/>
</dbReference>
<keyword evidence="1" id="KW-0732">Signal</keyword>
<dbReference type="InterPro" id="IPR055560">
    <property type="entry name" value="DUF7136"/>
</dbReference>
<proteinExistence type="predicted"/>
<name>A0AAN6VLU8_9PEZI</name>
<sequence length="224" mass="24034">MRLFSRAAWAMVASLACLGAVVDAAGGVLEVDLVFPRNETYAPPTDSMPVVFAFQNAAFAQYLNHKISYTVRNQSDLAGNPILSFNHDLRWANWSSHEPYLVAAFHEILKTEGRWRLTWSVNWQSCEEDSFPALGSGRGLIGNDSTWSVDFAVEKGAQAVDLVAATANDKTCPAELGVAINVTGKTVKVPSSANWSGGDTCAVVASSSPTPCTLMQEYGTAAQV</sequence>
<comment type="caution">
    <text evidence="3">The sequence shown here is derived from an EMBL/GenBank/DDBJ whole genome shotgun (WGS) entry which is preliminary data.</text>
</comment>
<feature type="signal peptide" evidence="1">
    <location>
        <begin position="1"/>
        <end position="24"/>
    </location>
</feature>
<gene>
    <name evidence="3" type="ORF">C8A00DRAFT_34092</name>
</gene>
<dbReference type="PROSITE" id="PS51257">
    <property type="entry name" value="PROKAR_LIPOPROTEIN"/>
    <property type="match status" value="1"/>
</dbReference>
<evidence type="ECO:0000256" key="1">
    <source>
        <dbReference type="SAM" id="SignalP"/>
    </source>
</evidence>
<organism evidence="3 4">
    <name type="scientific">Chaetomidium leptoderma</name>
    <dbReference type="NCBI Taxonomy" id="669021"/>
    <lineage>
        <taxon>Eukaryota</taxon>
        <taxon>Fungi</taxon>
        <taxon>Dikarya</taxon>
        <taxon>Ascomycota</taxon>
        <taxon>Pezizomycotina</taxon>
        <taxon>Sordariomycetes</taxon>
        <taxon>Sordariomycetidae</taxon>
        <taxon>Sordariales</taxon>
        <taxon>Chaetomiaceae</taxon>
        <taxon>Chaetomidium</taxon>
    </lineage>
</organism>
<reference evidence="3" key="1">
    <citation type="journal article" date="2023" name="Mol. Phylogenet. Evol.">
        <title>Genome-scale phylogeny and comparative genomics of the fungal order Sordariales.</title>
        <authorList>
            <person name="Hensen N."/>
            <person name="Bonometti L."/>
            <person name="Westerberg I."/>
            <person name="Brannstrom I.O."/>
            <person name="Guillou S."/>
            <person name="Cros-Aarteil S."/>
            <person name="Calhoun S."/>
            <person name="Haridas S."/>
            <person name="Kuo A."/>
            <person name="Mondo S."/>
            <person name="Pangilinan J."/>
            <person name="Riley R."/>
            <person name="LaButti K."/>
            <person name="Andreopoulos B."/>
            <person name="Lipzen A."/>
            <person name="Chen C."/>
            <person name="Yan M."/>
            <person name="Daum C."/>
            <person name="Ng V."/>
            <person name="Clum A."/>
            <person name="Steindorff A."/>
            <person name="Ohm R.A."/>
            <person name="Martin F."/>
            <person name="Silar P."/>
            <person name="Natvig D.O."/>
            <person name="Lalanne C."/>
            <person name="Gautier V."/>
            <person name="Ament-Velasquez S.L."/>
            <person name="Kruys A."/>
            <person name="Hutchinson M.I."/>
            <person name="Powell A.J."/>
            <person name="Barry K."/>
            <person name="Miller A.N."/>
            <person name="Grigoriev I.V."/>
            <person name="Debuchy R."/>
            <person name="Gladieux P."/>
            <person name="Hiltunen Thoren M."/>
            <person name="Johannesson H."/>
        </authorList>
    </citation>
    <scope>NUCLEOTIDE SEQUENCE</scope>
    <source>
        <strain evidence="3">CBS 538.74</strain>
    </source>
</reference>
<reference evidence="3" key="2">
    <citation type="submission" date="2023-05" db="EMBL/GenBank/DDBJ databases">
        <authorList>
            <consortium name="Lawrence Berkeley National Laboratory"/>
            <person name="Steindorff A."/>
            <person name="Hensen N."/>
            <person name="Bonometti L."/>
            <person name="Westerberg I."/>
            <person name="Brannstrom I.O."/>
            <person name="Guillou S."/>
            <person name="Cros-Aarteil S."/>
            <person name="Calhoun S."/>
            <person name="Haridas S."/>
            <person name="Kuo A."/>
            <person name="Mondo S."/>
            <person name="Pangilinan J."/>
            <person name="Riley R."/>
            <person name="Labutti K."/>
            <person name="Andreopoulos B."/>
            <person name="Lipzen A."/>
            <person name="Chen C."/>
            <person name="Yanf M."/>
            <person name="Daum C."/>
            <person name="Ng V."/>
            <person name="Clum A."/>
            <person name="Ohm R."/>
            <person name="Martin F."/>
            <person name="Silar P."/>
            <person name="Natvig D."/>
            <person name="Lalanne C."/>
            <person name="Gautier V."/>
            <person name="Ament-Velasquez S.L."/>
            <person name="Kruys A."/>
            <person name="Hutchinson M.I."/>
            <person name="Powell A.J."/>
            <person name="Barry K."/>
            <person name="Miller A.N."/>
            <person name="Grigoriev I.V."/>
            <person name="Debuchy R."/>
            <person name="Gladieux P."/>
            <person name="Thoren M.H."/>
            <person name="Johannesson H."/>
        </authorList>
    </citation>
    <scope>NUCLEOTIDE SEQUENCE</scope>
    <source>
        <strain evidence="3">CBS 538.74</strain>
    </source>
</reference>
<dbReference type="EMBL" id="MU856949">
    <property type="protein sequence ID" value="KAK4153146.1"/>
    <property type="molecule type" value="Genomic_DNA"/>
</dbReference>
<dbReference type="AlphaFoldDB" id="A0AAN6VLU8"/>
<accession>A0AAN6VLU8</accession>
<evidence type="ECO:0000259" key="2">
    <source>
        <dbReference type="Pfam" id="PF23584"/>
    </source>
</evidence>
<keyword evidence="4" id="KW-1185">Reference proteome</keyword>
<feature type="domain" description="DUF7136" evidence="2">
    <location>
        <begin position="26"/>
        <end position="213"/>
    </location>
</feature>
<protein>
    <recommendedName>
        <fullName evidence="2">DUF7136 domain-containing protein</fullName>
    </recommendedName>
</protein>